<dbReference type="Gene3D" id="2.130.10.10">
    <property type="entry name" value="YVTN repeat-like/Quinoprotein amine dehydrogenase"/>
    <property type="match status" value="1"/>
</dbReference>
<feature type="repeat" description="WD" evidence="1">
    <location>
        <begin position="37"/>
        <end position="78"/>
    </location>
</feature>
<dbReference type="PANTHER" id="PTHR19932">
    <property type="entry name" value="WD REPEAT AND HMG-BOX DNA BINDING PROTEIN"/>
    <property type="match status" value="1"/>
</dbReference>
<name>A0A833TDY1_JUGRE</name>
<evidence type="ECO:0000313" key="2">
    <source>
        <dbReference type="EMBL" id="KAF5445352.1"/>
    </source>
</evidence>
<evidence type="ECO:0000256" key="1">
    <source>
        <dbReference type="PROSITE-ProRule" id="PRU00221"/>
    </source>
</evidence>
<dbReference type="PROSITE" id="PS50082">
    <property type="entry name" value="WD_REPEATS_2"/>
    <property type="match status" value="1"/>
</dbReference>
<accession>A0A833TDY1</accession>
<evidence type="ECO:0000313" key="3">
    <source>
        <dbReference type="Proteomes" id="UP000619265"/>
    </source>
</evidence>
<organism evidence="2 3">
    <name type="scientific">Juglans regia</name>
    <name type="common">English walnut</name>
    <dbReference type="NCBI Taxonomy" id="51240"/>
    <lineage>
        <taxon>Eukaryota</taxon>
        <taxon>Viridiplantae</taxon>
        <taxon>Streptophyta</taxon>
        <taxon>Embryophyta</taxon>
        <taxon>Tracheophyta</taxon>
        <taxon>Spermatophyta</taxon>
        <taxon>Magnoliopsida</taxon>
        <taxon>eudicotyledons</taxon>
        <taxon>Gunneridae</taxon>
        <taxon>Pentapetalae</taxon>
        <taxon>rosids</taxon>
        <taxon>fabids</taxon>
        <taxon>Fagales</taxon>
        <taxon>Juglandaceae</taxon>
        <taxon>Juglans</taxon>
    </lineage>
</organism>
<sequence length="109" mass="12487">MNAVSWSPDGETLAVPGLRNDLVMYDRDTAEKLFSLTGDHIQPICFFSWSPNGKYLATSGLDRQVLIWYVARKQDIDRHKFDDNIYCMAWKPIGNALAIILWESMVYGN</sequence>
<protein>
    <submittedName>
        <fullName evidence="2">Uncharacterized protein</fullName>
    </submittedName>
</protein>
<dbReference type="PROSITE" id="PS50294">
    <property type="entry name" value="WD_REPEATS_REGION"/>
    <property type="match status" value="1"/>
</dbReference>
<dbReference type="PANTHER" id="PTHR19932:SF10">
    <property type="entry name" value="WD REPEAT AND HMG-BOX DNA-BINDING PROTEIN 1"/>
    <property type="match status" value="1"/>
</dbReference>
<reference evidence="2" key="1">
    <citation type="submission" date="2015-10" db="EMBL/GenBank/DDBJ databases">
        <authorList>
            <person name="Martinez-Garcia P.J."/>
            <person name="Crepeau M.W."/>
            <person name="Puiu D."/>
            <person name="Gonzalez-Ibeas D."/>
            <person name="Whalen J."/>
            <person name="Stevens K."/>
            <person name="Paul R."/>
            <person name="Butterfield T."/>
            <person name="Britton M."/>
            <person name="Reagan R."/>
            <person name="Chakraborty S."/>
            <person name="Walawage S.L."/>
            <person name="Vasquez-Gross H.A."/>
            <person name="Cardeno C."/>
            <person name="Famula R."/>
            <person name="Pratt K."/>
            <person name="Kuruganti S."/>
            <person name="Aradhya M.K."/>
            <person name="Leslie C.A."/>
            <person name="Dandekar A.M."/>
            <person name="Salzberg S.L."/>
            <person name="Wegrzyn J.L."/>
            <person name="Langley C.H."/>
            <person name="Neale D.B."/>
        </authorList>
    </citation>
    <scope>NUCLEOTIDE SEQUENCE</scope>
    <source>
        <tissue evidence="2">Leaves</tissue>
    </source>
</reference>
<reference evidence="2" key="2">
    <citation type="submission" date="2020-03" db="EMBL/GenBank/DDBJ databases">
        <title>Walnut 2.0.</title>
        <authorList>
            <person name="Marrano A."/>
            <person name="Britton M."/>
            <person name="Zimin A.V."/>
            <person name="Zaini P.A."/>
            <person name="Workman R."/>
            <person name="Puiu D."/>
            <person name="Bianco L."/>
            <person name="Allen B.J."/>
            <person name="Troggio M."/>
            <person name="Leslie C.A."/>
            <person name="Timp W."/>
            <person name="Dendekar A."/>
            <person name="Salzberg S.L."/>
            <person name="Neale D.B."/>
        </authorList>
    </citation>
    <scope>NUCLEOTIDE SEQUENCE</scope>
    <source>
        <tissue evidence="2">Leaves</tissue>
    </source>
</reference>
<gene>
    <name evidence="2" type="ORF">F2P56_034406</name>
</gene>
<dbReference type="SMART" id="SM00320">
    <property type="entry name" value="WD40"/>
    <property type="match status" value="1"/>
</dbReference>
<dbReference type="Pfam" id="PF00400">
    <property type="entry name" value="WD40"/>
    <property type="match status" value="1"/>
</dbReference>
<dbReference type="SUPFAM" id="SSF82171">
    <property type="entry name" value="DPP6 N-terminal domain-like"/>
    <property type="match status" value="1"/>
</dbReference>
<proteinExistence type="predicted"/>
<dbReference type="EMBL" id="LIHL02000015">
    <property type="protein sequence ID" value="KAF5445352.1"/>
    <property type="molecule type" value="Genomic_DNA"/>
</dbReference>
<keyword evidence="1" id="KW-0853">WD repeat</keyword>
<dbReference type="InterPro" id="IPR015943">
    <property type="entry name" value="WD40/YVTN_repeat-like_dom_sf"/>
</dbReference>
<dbReference type="AlphaFoldDB" id="A0A833TDY1"/>
<dbReference type="InterPro" id="IPR001680">
    <property type="entry name" value="WD40_rpt"/>
</dbReference>
<dbReference type="Gramene" id="Jr15_09100_p2">
    <property type="protein sequence ID" value="cds.Jr15_09100_p2"/>
    <property type="gene ID" value="Jr15_09100"/>
</dbReference>
<comment type="caution">
    <text evidence="2">The sequence shown here is derived from an EMBL/GenBank/DDBJ whole genome shotgun (WGS) entry which is preliminary data.</text>
</comment>
<dbReference type="Proteomes" id="UP000619265">
    <property type="component" value="Unassembled WGS sequence"/>
</dbReference>